<protein>
    <recommendedName>
        <fullName evidence="1">Ubiquinone biosynthesis accessory factor UbiJ</fullName>
    </recommendedName>
</protein>
<sequence length="215" mass="23403">MSDIRMPTLHTAGLAAAEAAANAALRLSPHSIEALKPIAGRVLALECTRPAITLYIHSEANGELRLQGVHDGPVATRVTGTAQDFASLAQAADPAAALINGGIQLEGNSSTLLDMQRVFNDLDIDWEAPLVSGLGDVAGHQLAGMLSAAFHWSRQSGDNLRRQLEEFAIEEARLAPPRLALEHFYEDVQHLSERSERLAQRVERLRLRLERLRPA</sequence>
<dbReference type="EMBL" id="CP136864">
    <property type="protein sequence ID" value="WOJ92625.1"/>
    <property type="molecule type" value="Genomic_DNA"/>
</dbReference>
<organism evidence="3 4">
    <name type="scientific">Congregibacter variabilis</name>
    <dbReference type="NCBI Taxonomy" id="3081200"/>
    <lineage>
        <taxon>Bacteria</taxon>
        <taxon>Pseudomonadati</taxon>
        <taxon>Pseudomonadota</taxon>
        <taxon>Gammaproteobacteria</taxon>
        <taxon>Cellvibrionales</taxon>
        <taxon>Halieaceae</taxon>
        <taxon>Congregibacter</taxon>
    </lineage>
</organism>
<dbReference type="SUPFAM" id="SSF55718">
    <property type="entry name" value="SCP-like"/>
    <property type="match status" value="1"/>
</dbReference>
<dbReference type="Proteomes" id="UP001626537">
    <property type="component" value="Chromosome"/>
</dbReference>
<evidence type="ECO:0000313" key="3">
    <source>
        <dbReference type="EMBL" id="WOJ92625.1"/>
    </source>
</evidence>
<keyword evidence="4" id="KW-1185">Reference proteome</keyword>
<feature type="domain" description="SCP2" evidence="2">
    <location>
        <begin position="22"/>
        <end position="119"/>
    </location>
</feature>
<comment type="similarity">
    <text evidence="1">Belongs to the UbiJ family.</text>
</comment>
<dbReference type="Pfam" id="PF02036">
    <property type="entry name" value="SCP2"/>
    <property type="match status" value="1"/>
</dbReference>
<proteinExistence type="inferred from homology"/>
<keyword evidence="1" id="KW-0831">Ubiquinone biosynthesis</keyword>
<evidence type="ECO:0000259" key="2">
    <source>
        <dbReference type="Pfam" id="PF02036"/>
    </source>
</evidence>
<comment type="subcellular location">
    <subcellularLocation>
        <location evidence="1">Cytoplasm</location>
    </subcellularLocation>
</comment>
<reference evidence="3 4" key="1">
    <citation type="submission" date="2023-10" db="EMBL/GenBank/DDBJ databases">
        <title>Two novel species belonging to the OM43/NOR5 clade.</title>
        <authorList>
            <person name="Park M."/>
        </authorList>
    </citation>
    <scope>NUCLEOTIDE SEQUENCE [LARGE SCALE GENOMIC DNA]</scope>
    <source>
        <strain evidence="3 4">IMCC43200</strain>
    </source>
</reference>
<comment type="function">
    <text evidence="1">Required for ubiquinone (coenzyme Q) biosynthesis. Binds hydrophobic ubiquinone biosynthetic intermediates via its SCP2 domain and is essential for the stability of the Ubi complex. May constitute a docking platform where Ubi enzymes assemble and access their SCP2-bound polyprenyl substrates.</text>
</comment>
<dbReference type="InterPro" id="IPR038989">
    <property type="entry name" value="UbiJ"/>
</dbReference>
<name>A0ABZ0I267_9GAMM</name>
<accession>A0ABZ0I267</accession>
<evidence type="ECO:0000313" key="4">
    <source>
        <dbReference type="Proteomes" id="UP001626537"/>
    </source>
</evidence>
<evidence type="ECO:0000256" key="1">
    <source>
        <dbReference type="HAMAP-Rule" id="MF_02215"/>
    </source>
</evidence>
<dbReference type="PANTHER" id="PTHR38693">
    <property type="entry name" value="UBIQUINONE BIOSYNTHESIS PROTEIN UBIJ"/>
    <property type="match status" value="1"/>
</dbReference>
<dbReference type="PANTHER" id="PTHR38693:SF1">
    <property type="entry name" value="UBIQUINONE BIOSYNTHESIS ACCESSORY FACTOR UBIJ"/>
    <property type="match status" value="1"/>
</dbReference>
<comment type="pathway">
    <text evidence="1">Cofactor biosynthesis; ubiquinone biosynthesis.</text>
</comment>
<dbReference type="InterPro" id="IPR036527">
    <property type="entry name" value="SCP2_sterol-bd_dom_sf"/>
</dbReference>
<keyword evidence="1" id="KW-0963">Cytoplasm</keyword>
<gene>
    <name evidence="1" type="primary">ubiJ</name>
    <name evidence="3" type="ORF">R0135_12625</name>
</gene>
<dbReference type="InterPro" id="IPR003033">
    <property type="entry name" value="SCP2_sterol-bd_dom"/>
</dbReference>
<dbReference type="HAMAP" id="MF_02215">
    <property type="entry name" value="UbiJ"/>
    <property type="match status" value="1"/>
</dbReference>
<dbReference type="RefSeq" id="WP_407347224.1">
    <property type="nucleotide sequence ID" value="NZ_CP136864.1"/>
</dbReference>